<dbReference type="InterPro" id="IPR012724">
    <property type="entry name" value="DnaJ"/>
</dbReference>
<dbReference type="CDD" id="cd10719">
    <property type="entry name" value="DnaJ_zf"/>
    <property type="match status" value="1"/>
</dbReference>
<dbReference type="InterPro" id="IPR002939">
    <property type="entry name" value="DnaJ_C"/>
</dbReference>
<proteinExistence type="inferred from homology"/>
<dbReference type="InterPro" id="IPR018253">
    <property type="entry name" value="DnaJ_domain_CS"/>
</dbReference>
<feature type="binding site" evidence="14">
    <location>
        <position position="201"/>
    </location>
    <ligand>
        <name>Zn(2+)</name>
        <dbReference type="ChEBI" id="CHEBI:29105"/>
        <label>2</label>
    </ligand>
</feature>
<evidence type="ECO:0000256" key="5">
    <source>
        <dbReference type="ARBA" id="ARBA00022723"/>
    </source>
</evidence>
<feature type="domain" description="CR-type" evidence="17">
    <location>
        <begin position="149"/>
        <end position="227"/>
    </location>
</feature>
<feature type="zinc finger region" description="CR-type" evidence="15">
    <location>
        <begin position="149"/>
        <end position="227"/>
    </location>
</feature>
<dbReference type="FunFam" id="1.10.287.110:FF:000034">
    <property type="entry name" value="Chaperone protein DnaJ"/>
    <property type="match status" value="1"/>
</dbReference>
<dbReference type="PROSITE" id="PS50076">
    <property type="entry name" value="DNAJ_2"/>
    <property type="match status" value="1"/>
</dbReference>
<feature type="binding site" evidence="14">
    <location>
        <position position="204"/>
    </location>
    <ligand>
        <name>Zn(2+)</name>
        <dbReference type="ChEBI" id="CHEBI:29105"/>
        <label>2</label>
    </ligand>
</feature>
<evidence type="ECO:0000256" key="13">
    <source>
        <dbReference type="ARBA" id="ARBA00067609"/>
    </source>
</evidence>
<sequence>MMASGDYYELLGVSRDASADELKKAYRKLAVKYHPDKNPGDAKAEAKFKEISEAYDVLKDEDKRAAYDRYGHAAFTQGGMGRAGGGGGGGFAGHDPFDIFREAFGGGGGGGIFEEFFGGGGGHAGGGGAAHGADLRYDLEITLEEAAKGTEKEIRYRRPVACKKCSGSGAEPGSKKVTCQTCGGAGQVTSNRGFISFRQVCPSCQGAGQTIEKPCTDCRGEGRVMDSSTVNVRIPAGVATGSKLRSSGKGEAGQMGGQAGDLYIIIHVKEHELFERRDNDLFCEVPIKFTLAALGGSIDVPTLFGKGNLKIPPGTQSGTTFRLRDQGIPALRGGRKGDLLIRVQVEVPTKLNSEQKAKLEEYAEACGDPANPVSESFVEKAKNFFQ</sequence>
<comment type="caution">
    <text evidence="18">The sequence shown here is derived from an EMBL/GenBank/DDBJ whole genome shotgun (WGS) entry which is preliminary data.</text>
</comment>
<dbReference type="InterPro" id="IPR036410">
    <property type="entry name" value="HSP_DnaJ_Cys-rich_dom_sf"/>
</dbReference>
<dbReference type="Pfam" id="PF00684">
    <property type="entry name" value="DnaJ_CXXCXGXG"/>
    <property type="match status" value="1"/>
</dbReference>
<dbReference type="SUPFAM" id="SSF57938">
    <property type="entry name" value="DnaJ/Hsp40 cysteine-rich domain"/>
    <property type="match status" value="1"/>
</dbReference>
<dbReference type="GO" id="GO:0006260">
    <property type="term" value="P:DNA replication"/>
    <property type="evidence" value="ECO:0007669"/>
    <property type="project" value="UniProtKB-KW"/>
</dbReference>
<comment type="subcellular location">
    <subcellularLocation>
        <location evidence="1 14">Cytoplasm</location>
    </subcellularLocation>
</comment>
<name>A0A317ZKG9_9BACT</name>
<evidence type="ECO:0000259" key="16">
    <source>
        <dbReference type="PROSITE" id="PS50076"/>
    </source>
</evidence>
<evidence type="ECO:0000313" key="19">
    <source>
        <dbReference type="Proteomes" id="UP000247099"/>
    </source>
</evidence>
<feature type="binding site" evidence="14">
    <location>
        <position position="218"/>
    </location>
    <ligand>
        <name>Zn(2+)</name>
        <dbReference type="ChEBI" id="CHEBI:29105"/>
        <label>1</label>
    </ligand>
</feature>
<protein>
    <recommendedName>
        <fullName evidence="13 14">Chaperone protein DnaJ</fullName>
    </recommendedName>
</protein>
<evidence type="ECO:0000256" key="15">
    <source>
        <dbReference type="PROSITE-ProRule" id="PRU00546"/>
    </source>
</evidence>
<evidence type="ECO:0000256" key="7">
    <source>
        <dbReference type="ARBA" id="ARBA00022771"/>
    </source>
</evidence>
<dbReference type="NCBIfam" id="TIGR02349">
    <property type="entry name" value="DnaJ_bact"/>
    <property type="match status" value="1"/>
</dbReference>
<dbReference type="NCBIfam" id="NF008035">
    <property type="entry name" value="PRK10767.1"/>
    <property type="match status" value="1"/>
</dbReference>
<dbReference type="HAMAP" id="MF_01152">
    <property type="entry name" value="DnaJ"/>
    <property type="match status" value="1"/>
</dbReference>
<dbReference type="GO" id="GO:0042026">
    <property type="term" value="P:protein refolding"/>
    <property type="evidence" value="ECO:0007669"/>
    <property type="project" value="TreeGrafter"/>
</dbReference>
<comment type="domain">
    <text evidence="14">The J domain is necessary and sufficient to stimulate DnaK ATPase activity. Zinc center 1 plays an important role in the autonomous, DnaK-independent chaperone activity of DnaJ. Zinc center 2 is essential for interaction with DnaK and for DnaJ activity.</text>
</comment>
<keyword evidence="3 14" id="KW-0963">Cytoplasm</keyword>
<dbReference type="PROSITE" id="PS00636">
    <property type="entry name" value="DNAJ_1"/>
    <property type="match status" value="1"/>
</dbReference>
<organism evidence="18 19">
    <name type="scientific">Coraliomargarita sinensis</name>
    <dbReference type="NCBI Taxonomy" id="2174842"/>
    <lineage>
        <taxon>Bacteria</taxon>
        <taxon>Pseudomonadati</taxon>
        <taxon>Verrucomicrobiota</taxon>
        <taxon>Opitutia</taxon>
        <taxon>Puniceicoccales</taxon>
        <taxon>Coraliomargaritaceae</taxon>
        <taxon>Coraliomargarita</taxon>
    </lineage>
</organism>
<evidence type="ECO:0000256" key="11">
    <source>
        <dbReference type="ARBA" id="ARBA00053423"/>
    </source>
</evidence>
<dbReference type="Gene3D" id="1.10.287.110">
    <property type="entry name" value="DnaJ domain"/>
    <property type="match status" value="1"/>
</dbReference>
<feature type="binding site" evidence="14">
    <location>
        <position position="179"/>
    </location>
    <ligand>
        <name>Zn(2+)</name>
        <dbReference type="ChEBI" id="CHEBI:29105"/>
        <label>2</label>
    </ligand>
</feature>
<dbReference type="SUPFAM" id="SSF46565">
    <property type="entry name" value="Chaperone J-domain"/>
    <property type="match status" value="1"/>
</dbReference>
<dbReference type="Pfam" id="PF00226">
    <property type="entry name" value="DnaJ"/>
    <property type="match status" value="1"/>
</dbReference>
<dbReference type="GO" id="GO:0005737">
    <property type="term" value="C:cytoplasm"/>
    <property type="evidence" value="ECO:0007669"/>
    <property type="project" value="UniProtKB-SubCell"/>
</dbReference>
<dbReference type="OrthoDB" id="9779889at2"/>
<feature type="repeat" description="CXXCXGXG motif" evidence="14">
    <location>
        <begin position="201"/>
        <end position="208"/>
    </location>
</feature>
<dbReference type="GO" id="GO:0031072">
    <property type="term" value="F:heat shock protein binding"/>
    <property type="evidence" value="ECO:0007669"/>
    <property type="project" value="InterPro"/>
</dbReference>
<dbReference type="PANTHER" id="PTHR43096:SF48">
    <property type="entry name" value="CHAPERONE PROTEIN DNAJ"/>
    <property type="match status" value="1"/>
</dbReference>
<keyword evidence="4 14" id="KW-0235">DNA replication</keyword>
<evidence type="ECO:0000256" key="8">
    <source>
        <dbReference type="ARBA" id="ARBA00022833"/>
    </source>
</evidence>
<dbReference type="SUPFAM" id="SSF49493">
    <property type="entry name" value="HSP40/DnaJ peptide-binding domain"/>
    <property type="match status" value="2"/>
</dbReference>
<feature type="repeat" description="CXXCXGXG motif" evidence="14">
    <location>
        <begin position="215"/>
        <end position="222"/>
    </location>
</feature>
<dbReference type="PRINTS" id="PR00625">
    <property type="entry name" value="JDOMAIN"/>
</dbReference>
<keyword evidence="6 14" id="KW-0677">Repeat</keyword>
<dbReference type="SMART" id="SM00271">
    <property type="entry name" value="DnaJ"/>
    <property type="match status" value="1"/>
</dbReference>
<dbReference type="PANTHER" id="PTHR43096">
    <property type="entry name" value="DNAJ HOMOLOG 1, MITOCHONDRIAL-RELATED"/>
    <property type="match status" value="1"/>
</dbReference>
<reference evidence="18 19" key="1">
    <citation type="submission" date="2018-05" db="EMBL/GenBank/DDBJ databases">
        <title>Coraliomargarita sinensis sp. nov., isolated from a marine solar saltern.</title>
        <authorList>
            <person name="Zhou L.Y."/>
        </authorList>
    </citation>
    <scope>NUCLEOTIDE SEQUENCE [LARGE SCALE GENOMIC DNA]</scope>
    <source>
        <strain evidence="18 19">WN38</strain>
    </source>
</reference>
<evidence type="ECO:0000256" key="2">
    <source>
        <dbReference type="ARBA" id="ARBA00011738"/>
    </source>
</evidence>
<dbReference type="GO" id="GO:0009408">
    <property type="term" value="P:response to heat"/>
    <property type="evidence" value="ECO:0007669"/>
    <property type="project" value="InterPro"/>
</dbReference>
<evidence type="ECO:0000313" key="18">
    <source>
        <dbReference type="EMBL" id="PXA05512.1"/>
    </source>
</evidence>
<feature type="domain" description="J" evidence="16">
    <location>
        <begin position="6"/>
        <end position="71"/>
    </location>
</feature>
<dbReference type="Gene3D" id="2.10.230.10">
    <property type="entry name" value="Heat shock protein DnaJ, cysteine-rich domain"/>
    <property type="match status" value="1"/>
</dbReference>
<dbReference type="CDD" id="cd10747">
    <property type="entry name" value="DnaJ_C"/>
    <property type="match status" value="1"/>
</dbReference>
<evidence type="ECO:0000259" key="17">
    <source>
        <dbReference type="PROSITE" id="PS51188"/>
    </source>
</evidence>
<accession>A0A317ZKG9</accession>
<dbReference type="GO" id="GO:0005524">
    <property type="term" value="F:ATP binding"/>
    <property type="evidence" value="ECO:0007669"/>
    <property type="project" value="InterPro"/>
</dbReference>
<dbReference type="InParanoid" id="A0A317ZKG9"/>
<comment type="function">
    <text evidence="11 14">Participates actively in the response to hyperosmotic and heat shock by preventing the aggregation of stress-denatured proteins and by disaggregating proteins, also in an autonomous, DnaK-independent fashion. Unfolded proteins bind initially to DnaJ; upon interaction with the DnaJ-bound protein, DnaK hydrolyzes its bound ATP, resulting in the formation of a stable complex. GrpE releases ADP from DnaK; ATP binding to DnaK triggers the release of the substrate protein, thus completing the reaction cycle. Several rounds of ATP-dependent interactions between DnaJ, DnaK and GrpE are required for fully efficient folding. Also involved, together with DnaK and GrpE, in the DNA replication of plasmids through activation of initiation proteins.</text>
</comment>
<dbReference type="InterPro" id="IPR001305">
    <property type="entry name" value="HSP_DnaJ_Cys-rich_dom"/>
</dbReference>
<evidence type="ECO:0000256" key="6">
    <source>
        <dbReference type="ARBA" id="ARBA00022737"/>
    </source>
</evidence>
<dbReference type="GO" id="GO:0008270">
    <property type="term" value="F:zinc ion binding"/>
    <property type="evidence" value="ECO:0007669"/>
    <property type="project" value="UniProtKB-UniRule"/>
</dbReference>
<evidence type="ECO:0000256" key="3">
    <source>
        <dbReference type="ARBA" id="ARBA00022490"/>
    </source>
</evidence>
<feature type="repeat" description="CXXCXGXG motif" evidence="14">
    <location>
        <begin position="162"/>
        <end position="169"/>
    </location>
</feature>
<dbReference type="GO" id="GO:0051082">
    <property type="term" value="F:unfolded protein binding"/>
    <property type="evidence" value="ECO:0007669"/>
    <property type="project" value="UniProtKB-UniRule"/>
</dbReference>
<keyword evidence="5 14" id="KW-0479">Metal-binding</keyword>
<dbReference type="Pfam" id="PF01556">
    <property type="entry name" value="DnaJ_C"/>
    <property type="match status" value="1"/>
</dbReference>
<dbReference type="InterPro" id="IPR001623">
    <property type="entry name" value="DnaJ_domain"/>
</dbReference>
<feature type="binding site" evidence="14">
    <location>
        <position position="215"/>
    </location>
    <ligand>
        <name>Zn(2+)</name>
        <dbReference type="ChEBI" id="CHEBI:29105"/>
        <label>1</label>
    </ligand>
</feature>
<dbReference type="Gene3D" id="2.60.260.20">
    <property type="entry name" value="Urease metallochaperone UreE, N-terminal domain"/>
    <property type="match status" value="2"/>
</dbReference>
<evidence type="ECO:0000256" key="14">
    <source>
        <dbReference type="HAMAP-Rule" id="MF_01152"/>
    </source>
</evidence>
<evidence type="ECO:0000256" key="9">
    <source>
        <dbReference type="ARBA" id="ARBA00023016"/>
    </source>
</evidence>
<dbReference type="FunFam" id="2.60.260.20:FF:000004">
    <property type="entry name" value="Molecular chaperone DnaJ"/>
    <property type="match status" value="1"/>
</dbReference>
<dbReference type="CDD" id="cd06257">
    <property type="entry name" value="DnaJ"/>
    <property type="match status" value="1"/>
</dbReference>
<keyword evidence="8 14" id="KW-0862">Zinc</keyword>
<keyword evidence="9 14" id="KW-0346">Stress response</keyword>
<evidence type="ECO:0000256" key="12">
    <source>
        <dbReference type="ARBA" id="ARBA00061004"/>
    </source>
</evidence>
<keyword evidence="7 14" id="KW-0863">Zinc-finger</keyword>
<evidence type="ECO:0000256" key="1">
    <source>
        <dbReference type="ARBA" id="ARBA00004496"/>
    </source>
</evidence>
<feature type="binding site" evidence="14">
    <location>
        <position position="162"/>
    </location>
    <ligand>
        <name>Zn(2+)</name>
        <dbReference type="ChEBI" id="CHEBI:29105"/>
        <label>1</label>
    </ligand>
</feature>
<keyword evidence="19" id="KW-1185">Reference proteome</keyword>
<comment type="similarity">
    <text evidence="12 14">Belongs to the DnaJ family.</text>
</comment>
<evidence type="ECO:0000256" key="10">
    <source>
        <dbReference type="ARBA" id="ARBA00023186"/>
    </source>
</evidence>
<evidence type="ECO:0000256" key="4">
    <source>
        <dbReference type="ARBA" id="ARBA00022705"/>
    </source>
</evidence>
<dbReference type="InterPro" id="IPR036869">
    <property type="entry name" value="J_dom_sf"/>
</dbReference>
<feature type="binding site" evidence="14">
    <location>
        <position position="165"/>
    </location>
    <ligand>
        <name>Zn(2+)</name>
        <dbReference type="ChEBI" id="CHEBI:29105"/>
        <label>1</label>
    </ligand>
</feature>
<dbReference type="AlphaFoldDB" id="A0A317ZKG9"/>
<dbReference type="PROSITE" id="PS51188">
    <property type="entry name" value="ZF_CR"/>
    <property type="match status" value="1"/>
</dbReference>
<comment type="cofactor">
    <cofactor evidence="14">
        <name>Zn(2+)</name>
        <dbReference type="ChEBI" id="CHEBI:29105"/>
    </cofactor>
    <text evidence="14">Binds 2 Zn(2+) ions per monomer.</text>
</comment>
<keyword evidence="10 14" id="KW-0143">Chaperone</keyword>
<feature type="binding site" evidence="14">
    <location>
        <position position="182"/>
    </location>
    <ligand>
        <name>Zn(2+)</name>
        <dbReference type="ChEBI" id="CHEBI:29105"/>
        <label>2</label>
    </ligand>
</feature>
<comment type="subunit">
    <text evidence="2 14">Homodimer.</text>
</comment>
<dbReference type="Proteomes" id="UP000247099">
    <property type="component" value="Unassembled WGS sequence"/>
</dbReference>
<feature type="repeat" description="CXXCXGXG motif" evidence="14">
    <location>
        <begin position="179"/>
        <end position="186"/>
    </location>
</feature>
<gene>
    <name evidence="14 18" type="primary">dnaJ</name>
    <name evidence="18" type="ORF">DDZ13_01175</name>
</gene>
<dbReference type="FunFam" id="2.10.230.10:FF:000002">
    <property type="entry name" value="Molecular chaperone DnaJ"/>
    <property type="match status" value="1"/>
</dbReference>
<dbReference type="EMBL" id="QHJQ01000001">
    <property type="protein sequence ID" value="PXA05512.1"/>
    <property type="molecule type" value="Genomic_DNA"/>
</dbReference>
<dbReference type="InterPro" id="IPR008971">
    <property type="entry name" value="HSP40/DnaJ_pept-bd"/>
</dbReference>
<dbReference type="FunCoup" id="A0A317ZKG9">
    <property type="interactions" value="515"/>
</dbReference>